<dbReference type="PANTHER" id="PTHR47326:SF1">
    <property type="entry name" value="HTH PSQ-TYPE DOMAIN-CONTAINING PROTEIN"/>
    <property type="match status" value="1"/>
</dbReference>
<name>A0ABD1EQM1_HYPHA</name>
<evidence type="ECO:0008006" key="3">
    <source>
        <dbReference type="Google" id="ProtNLM"/>
    </source>
</evidence>
<dbReference type="Proteomes" id="UP001566132">
    <property type="component" value="Unassembled WGS sequence"/>
</dbReference>
<proteinExistence type="predicted"/>
<reference evidence="1 2" key="1">
    <citation type="submission" date="2024-05" db="EMBL/GenBank/DDBJ databases">
        <title>Genetic variation in Jamaican populations of the coffee berry borer (Hypothenemus hampei).</title>
        <authorList>
            <person name="Errbii M."/>
            <person name="Myrie A."/>
        </authorList>
    </citation>
    <scope>NUCLEOTIDE SEQUENCE [LARGE SCALE GENOMIC DNA]</scope>
    <source>
        <strain evidence="1">JA-Hopewell-2020-01-JO</strain>
        <tissue evidence="1">Whole body</tissue>
    </source>
</reference>
<accession>A0ABD1EQM1</accession>
<gene>
    <name evidence="1" type="ORF">ABEB36_008903</name>
</gene>
<sequence length="184" mass="21514">MPLEKELKVSSANHNSTRDAAQLFNERYPVQNRKKNIEYRFGNEVTKVAVLGHVAIDIWVILPFSAKKLSDASGLSHTSIQSTSRILKKYKFYTKSISTELNKDNKSRWEFCDIMSRRINTDQDFLFNICFSEECSFFFNHKLKTTVNPTLIDIVEEHECYHEDKLIFPQNDAPTHYALLVRQF</sequence>
<evidence type="ECO:0000313" key="2">
    <source>
        <dbReference type="Proteomes" id="UP001566132"/>
    </source>
</evidence>
<evidence type="ECO:0000313" key="1">
    <source>
        <dbReference type="EMBL" id="KAL1498043.1"/>
    </source>
</evidence>
<dbReference type="EMBL" id="JBDJPC010000006">
    <property type="protein sequence ID" value="KAL1498043.1"/>
    <property type="molecule type" value="Genomic_DNA"/>
</dbReference>
<organism evidence="1 2">
    <name type="scientific">Hypothenemus hampei</name>
    <name type="common">Coffee berry borer</name>
    <dbReference type="NCBI Taxonomy" id="57062"/>
    <lineage>
        <taxon>Eukaryota</taxon>
        <taxon>Metazoa</taxon>
        <taxon>Ecdysozoa</taxon>
        <taxon>Arthropoda</taxon>
        <taxon>Hexapoda</taxon>
        <taxon>Insecta</taxon>
        <taxon>Pterygota</taxon>
        <taxon>Neoptera</taxon>
        <taxon>Endopterygota</taxon>
        <taxon>Coleoptera</taxon>
        <taxon>Polyphaga</taxon>
        <taxon>Cucujiformia</taxon>
        <taxon>Curculionidae</taxon>
        <taxon>Scolytinae</taxon>
        <taxon>Hypothenemus</taxon>
    </lineage>
</organism>
<protein>
    <recommendedName>
        <fullName evidence="3">Transposase</fullName>
    </recommendedName>
</protein>
<comment type="caution">
    <text evidence="1">The sequence shown here is derived from an EMBL/GenBank/DDBJ whole genome shotgun (WGS) entry which is preliminary data.</text>
</comment>
<dbReference type="PANTHER" id="PTHR47326">
    <property type="entry name" value="TRANSPOSABLE ELEMENT TC3 TRANSPOSASE-LIKE PROTEIN"/>
    <property type="match status" value="1"/>
</dbReference>
<dbReference type="AlphaFoldDB" id="A0ABD1EQM1"/>
<keyword evidence="2" id="KW-1185">Reference proteome</keyword>